<dbReference type="SUPFAM" id="SSF48452">
    <property type="entry name" value="TPR-like"/>
    <property type="match status" value="1"/>
</dbReference>
<keyword evidence="3" id="KW-1185">Reference proteome</keyword>
<protein>
    <recommendedName>
        <fullName evidence="4">Tetratricopeptide repeat protein</fullName>
    </recommendedName>
</protein>
<comment type="caution">
    <text evidence="2">The sequence shown here is derived from an EMBL/GenBank/DDBJ whole genome shotgun (WGS) entry which is preliminary data.</text>
</comment>
<feature type="repeat" description="TPR" evidence="1">
    <location>
        <begin position="163"/>
        <end position="196"/>
    </location>
</feature>
<evidence type="ECO:0000256" key="1">
    <source>
        <dbReference type="PROSITE-ProRule" id="PRU00339"/>
    </source>
</evidence>
<feature type="repeat" description="TPR" evidence="1">
    <location>
        <begin position="231"/>
        <end position="264"/>
    </location>
</feature>
<dbReference type="PROSITE" id="PS50005">
    <property type="entry name" value="TPR"/>
    <property type="match status" value="4"/>
</dbReference>
<dbReference type="EMBL" id="MPZV01000001">
    <property type="protein sequence ID" value="OOY25203.1"/>
    <property type="molecule type" value="Genomic_DNA"/>
</dbReference>
<dbReference type="PANTHER" id="PTHR44998:SF1">
    <property type="entry name" value="UDP-N-ACETYLGLUCOSAMINE--PEPTIDE N-ACETYLGLUCOSAMINYLTRANSFERASE 110 KDA SUBUNIT"/>
    <property type="match status" value="1"/>
</dbReference>
<dbReference type="Gene3D" id="1.25.40.10">
    <property type="entry name" value="Tetratricopeptide repeat domain"/>
    <property type="match status" value="3"/>
</dbReference>
<accession>A0ABX3N0A0</accession>
<reference evidence="2 3" key="1">
    <citation type="submission" date="2016-11" db="EMBL/GenBank/DDBJ databases">
        <title>A multilocus sequence analysis scheme for characterization of bacteria in the genus Thioclava.</title>
        <authorList>
            <person name="Liu Y."/>
            <person name="Shao Z."/>
        </authorList>
    </citation>
    <scope>NUCLEOTIDE SEQUENCE [LARGE SCALE GENOMIC DNA]</scope>
    <source>
        <strain evidence="2 3">TAW-CT134</strain>
    </source>
</reference>
<gene>
    <name evidence="2" type="ORF">BMI91_01915</name>
</gene>
<dbReference type="SMART" id="SM00028">
    <property type="entry name" value="TPR"/>
    <property type="match status" value="6"/>
</dbReference>
<dbReference type="InterPro" id="IPR027417">
    <property type="entry name" value="P-loop_NTPase"/>
</dbReference>
<dbReference type="PANTHER" id="PTHR44998">
    <property type="match status" value="1"/>
</dbReference>
<dbReference type="InterPro" id="IPR011990">
    <property type="entry name" value="TPR-like_helical_dom_sf"/>
</dbReference>
<feature type="repeat" description="TPR" evidence="1">
    <location>
        <begin position="129"/>
        <end position="162"/>
    </location>
</feature>
<organism evidence="2 3">
    <name type="scientific">Thioclava sediminum</name>
    <dbReference type="NCBI Taxonomy" id="1915319"/>
    <lineage>
        <taxon>Bacteria</taxon>
        <taxon>Pseudomonadati</taxon>
        <taxon>Pseudomonadota</taxon>
        <taxon>Alphaproteobacteria</taxon>
        <taxon>Rhodobacterales</taxon>
        <taxon>Paracoccaceae</taxon>
        <taxon>Thioclava</taxon>
    </lineage>
</organism>
<sequence length="599" mass="66123">MAGSVDKILLAARGHAKRGEIAQAEALYREVLGRFPGNKRAKAGLEALGQASKAKPAAGPPRALIQQLMGLMQTGRNRELVDQANRALRIHPDTILLLEFRAAGQGALGDHAGAAETYRRLIALRPDHADTHGNLGNELMELGQHEDAIAQFERVLALRPRDPVALNNLGNALLALGREAEARTRFEAALEVAPNDVHMLNNLGNLLLNEGDFTGARLRLEKGLSLDPRHVLLLNNLGIVLLAQGDIAGAQARFEAALAADPSYAEAWWNLSPLHRFVPDEPLLWQLETQVAAEGHSEHDRMLLEFALAKAQHDVGRTERAFALWHSANARRKAELGYDIAQDRTLFAQLRDRFAEAHPRIPETEADRAAQVPIFLLGLPRSGTTLVEQIVTQHSQVAPGDEIATLDREMSAIDWSDPEALTREAGRIRAAYYETLAGLADGKPFVTDKMPLNFRWIGAIRALFPRALIVHVHRDPRATLWSIYRNFFSSAGNGYAHDLDDLVAYHGLYRDLMAHWATQPGTIVDCDYEALTEDPEARSRALIEALGLPWEDACLRPQDNARTVATTSNTQVRKPIYKGSSQAWEKYAPHLEAAFANLD</sequence>
<dbReference type="PROSITE" id="PS50293">
    <property type="entry name" value="TPR_REGION"/>
    <property type="match status" value="1"/>
</dbReference>
<dbReference type="Proteomes" id="UP000190787">
    <property type="component" value="Unassembled WGS sequence"/>
</dbReference>
<dbReference type="InterPro" id="IPR019734">
    <property type="entry name" value="TPR_rpt"/>
</dbReference>
<dbReference type="RefSeq" id="WP_078603787.1">
    <property type="nucleotide sequence ID" value="NZ_MPZV01000001.1"/>
</dbReference>
<dbReference type="Pfam" id="PF14559">
    <property type="entry name" value="TPR_19"/>
    <property type="match status" value="1"/>
</dbReference>
<feature type="repeat" description="TPR" evidence="1">
    <location>
        <begin position="197"/>
        <end position="230"/>
    </location>
</feature>
<evidence type="ECO:0000313" key="2">
    <source>
        <dbReference type="EMBL" id="OOY25203.1"/>
    </source>
</evidence>
<dbReference type="Pfam" id="PF13414">
    <property type="entry name" value="TPR_11"/>
    <property type="match status" value="1"/>
</dbReference>
<evidence type="ECO:0008006" key="4">
    <source>
        <dbReference type="Google" id="ProtNLM"/>
    </source>
</evidence>
<name>A0ABX3N0A0_9RHOB</name>
<keyword evidence="1" id="KW-0802">TPR repeat</keyword>
<evidence type="ECO:0000313" key="3">
    <source>
        <dbReference type="Proteomes" id="UP000190787"/>
    </source>
</evidence>
<dbReference type="Gene3D" id="3.40.50.300">
    <property type="entry name" value="P-loop containing nucleotide triphosphate hydrolases"/>
    <property type="match status" value="1"/>
</dbReference>
<dbReference type="SUPFAM" id="SSF52540">
    <property type="entry name" value="P-loop containing nucleoside triphosphate hydrolases"/>
    <property type="match status" value="1"/>
</dbReference>
<proteinExistence type="predicted"/>
<dbReference type="Pfam" id="PF13469">
    <property type="entry name" value="Sulfotransfer_3"/>
    <property type="match status" value="1"/>
</dbReference>